<evidence type="ECO:0000259" key="4">
    <source>
        <dbReference type="PROSITE" id="PS50977"/>
    </source>
</evidence>
<evidence type="ECO:0000313" key="5">
    <source>
        <dbReference type="EMBL" id="NLP83055.1"/>
    </source>
</evidence>
<keyword evidence="6" id="KW-1185">Reference proteome</keyword>
<dbReference type="Pfam" id="PF00440">
    <property type="entry name" value="TetR_N"/>
    <property type="match status" value="1"/>
</dbReference>
<feature type="domain" description="HTH tetR-type" evidence="4">
    <location>
        <begin position="27"/>
        <end position="87"/>
    </location>
</feature>
<evidence type="ECO:0000256" key="2">
    <source>
        <dbReference type="PROSITE-ProRule" id="PRU00335"/>
    </source>
</evidence>
<dbReference type="SUPFAM" id="SSF46689">
    <property type="entry name" value="Homeodomain-like"/>
    <property type="match status" value="1"/>
</dbReference>
<dbReference type="RefSeq" id="WP_168911506.1">
    <property type="nucleotide sequence ID" value="NZ_JABACI010000001.1"/>
</dbReference>
<protein>
    <submittedName>
        <fullName evidence="5">TetR/AcrR family transcriptional regulator</fullName>
    </submittedName>
</protein>
<dbReference type="PROSITE" id="PS50977">
    <property type="entry name" value="HTH_TETR_2"/>
    <property type="match status" value="1"/>
</dbReference>
<dbReference type="Gene3D" id="1.10.357.10">
    <property type="entry name" value="Tetracycline Repressor, domain 2"/>
    <property type="match status" value="1"/>
</dbReference>
<keyword evidence="1 2" id="KW-0238">DNA-binding</keyword>
<proteinExistence type="predicted"/>
<evidence type="ECO:0000256" key="1">
    <source>
        <dbReference type="ARBA" id="ARBA00023125"/>
    </source>
</evidence>
<dbReference type="SUPFAM" id="SSF48498">
    <property type="entry name" value="Tetracyclin repressor-like, C-terminal domain"/>
    <property type="match status" value="1"/>
</dbReference>
<dbReference type="InterPro" id="IPR050109">
    <property type="entry name" value="HTH-type_TetR-like_transc_reg"/>
</dbReference>
<feature type="region of interest" description="Disordered" evidence="3">
    <location>
        <begin position="1"/>
        <end position="24"/>
    </location>
</feature>
<comment type="caution">
    <text evidence="5">The sequence shown here is derived from an EMBL/GenBank/DDBJ whole genome shotgun (WGS) entry which is preliminary data.</text>
</comment>
<organism evidence="5 6">
    <name type="scientific">Microbacterium salsuginis</name>
    <dbReference type="NCBI Taxonomy" id="2722803"/>
    <lineage>
        <taxon>Bacteria</taxon>
        <taxon>Bacillati</taxon>
        <taxon>Actinomycetota</taxon>
        <taxon>Actinomycetes</taxon>
        <taxon>Micrococcales</taxon>
        <taxon>Microbacteriaceae</taxon>
        <taxon>Microbacterium</taxon>
    </lineage>
</organism>
<dbReference type="PRINTS" id="PR00455">
    <property type="entry name" value="HTHTETR"/>
</dbReference>
<dbReference type="InterPro" id="IPR001647">
    <property type="entry name" value="HTH_TetR"/>
</dbReference>
<dbReference type="PANTHER" id="PTHR30055">
    <property type="entry name" value="HTH-TYPE TRANSCRIPTIONAL REGULATOR RUTR"/>
    <property type="match status" value="1"/>
</dbReference>
<dbReference type="InterPro" id="IPR009057">
    <property type="entry name" value="Homeodomain-like_sf"/>
</dbReference>
<name>A0ABX1KA98_9MICO</name>
<evidence type="ECO:0000313" key="6">
    <source>
        <dbReference type="Proteomes" id="UP001429745"/>
    </source>
</evidence>
<dbReference type="Proteomes" id="UP001429745">
    <property type="component" value="Unassembled WGS sequence"/>
</dbReference>
<reference evidence="5 6" key="1">
    <citation type="submission" date="2020-04" db="EMBL/GenBank/DDBJ databases">
        <title>CFH 90308 Microbacterium sp.</title>
        <authorList>
            <person name="Nie G."/>
            <person name="Ming H."/>
            <person name="Xia T."/>
        </authorList>
    </citation>
    <scope>NUCLEOTIDE SEQUENCE [LARGE SCALE GENOMIC DNA]</scope>
    <source>
        <strain evidence="5 6">CFH 90308</strain>
    </source>
</reference>
<dbReference type="EMBL" id="JABACI010000001">
    <property type="protein sequence ID" value="NLP83055.1"/>
    <property type="molecule type" value="Genomic_DNA"/>
</dbReference>
<gene>
    <name evidence="5" type="ORF">HF576_04285</name>
</gene>
<dbReference type="PANTHER" id="PTHR30055:SF241">
    <property type="entry name" value="TRANSCRIPTIONAL REGULATORY PROTEIN"/>
    <property type="match status" value="1"/>
</dbReference>
<dbReference type="InterPro" id="IPR036271">
    <property type="entry name" value="Tet_transcr_reg_TetR-rel_C_sf"/>
</dbReference>
<evidence type="ECO:0000256" key="3">
    <source>
        <dbReference type="SAM" id="MobiDB-lite"/>
    </source>
</evidence>
<accession>A0ABX1KA98</accession>
<feature type="DNA-binding region" description="H-T-H motif" evidence="2">
    <location>
        <begin position="50"/>
        <end position="69"/>
    </location>
</feature>
<sequence>MVDAQTVAGAGAPSTVPTSAVTSRRREATRQRLLDAAAQVFAEVGLDAASVEAICERAGFTRGAFYSNFESKDELFLELAGAVARERVESVRMRVSQLERDGAFDVAHVDALQVIRQVLDLSADDRLGVLLMSEIRIHALRSPALAAAYLAQDEEMRRSVAQIIDDIGRANVLRFRLPAYDAARLMLTVWEGSAVRAAMAGLDYEEMCRRTNEELARVAQLIIETPGR</sequence>